<comment type="caution">
    <text evidence="4">The sequence shown here is derived from an EMBL/GenBank/DDBJ whole genome shotgun (WGS) entry which is preliminary data.</text>
</comment>
<proteinExistence type="predicted"/>
<dbReference type="Pfam" id="PF01576">
    <property type="entry name" value="Myosin_tail_1"/>
    <property type="match status" value="1"/>
</dbReference>
<sequence length="76" mass="9073">EGKIKNFEDIIAGQQNDLGKLQKERKFLEDKLQEVNHQQQDEGEKFKQLLKIKTKQESVCNDLEEKLKREIEVKYI</sequence>
<evidence type="ECO:0000259" key="3">
    <source>
        <dbReference type="Pfam" id="PF01576"/>
    </source>
</evidence>
<feature type="non-terminal residue" evidence="4">
    <location>
        <position position="76"/>
    </location>
</feature>
<evidence type="ECO:0000313" key="4">
    <source>
        <dbReference type="EMBL" id="CAF3941053.1"/>
    </source>
</evidence>
<evidence type="ECO:0000313" key="5">
    <source>
        <dbReference type="Proteomes" id="UP000682733"/>
    </source>
</evidence>
<keyword evidence="1 2" id="KW-0175">Coiled coil</keyword>
<accession>A0A8S2MGU5</accession>
<evidence type="ECO:0000256" key="2">
    <source>
        <dbReference type="SAM" id="Coils"/>
    </source>
</evidence>
<reference evidence="4" key="1">
    <citation type="submission" date="2021-02" db="EMBL/GenBank/DDBJ databases">
        <authorList>
            <person name="Nowell W R."/>
        </authorList>
    </citation>
    <scope>NUCLEOTIDE SEQUENCE</scope>
</reference>
<feature type="domain" description="Myosin tail" evidence="3">
    <location>
        <begin position="1"/>
        <end position="71"/>
    </location>
</feature>
<dbReference type="GO" id="GO:0016459">
    <property type="term" value="C:myosin complex"/>
    <property type="evidence" value="ECO:0007669"/>
    <property type="project" value="InterPro"/>
</dbReference>
<gene>
    <name evidence="4" type="ORF">TMI583_LOCUS21814</name>
</gene>
<evidence type="ECO:0000256" key="1">
    <source>
        <dbReference type="ARBA" id="ARBA00023054"/>
    </source>
</evidence>
<organism evidence="4 5">
    <name type="scientific">Didymodactylos carnosus</name>
    <dbReference type="NCBI Taxonomy" id="1234261"/>
    <lineage>
        <taxon>Eukaryota</taxon>
        <taxon>Metazoa</taxon>
        <taxon>Spiralia</taxon>
        <taxon>Gnathifera</taxon>
        <taxon>Rotifera</taxon>
        <taxon>Eurotatoria</taxon>
        <taxon>Bdelloidea</taxon>
        <taxon>Philodinida</taxon>
        <taxon>Philodinidae</taxon>
        <taxon>Didymodactylos</taxon>
    </lineage>
</organism>
<protein>
    <recommendedName>
        <fullName evidence="3">Myosin tail domain-containing protein</fullName>
    </recommendedName>
</protein>
<dbReference type="SUPFAM" id="SSF90257">
    <property type="entry name" value="Myosin rod fragments"/>
    <property type="match status" value="1"/>
</dbReference>
<name>A0A8S2MGU5_9BILA</name>
<feature type="coiled-coil region" evidence="2">
    <location>
        <begin position="4"/>
        <end position="38"/>
    </location>
</feature>
<dbReference type="InterPro" id="IPR002928">
    <property type="entry name" value="Myosin_tail"/>
</dbReference>
<feature type="non-terminal residue" evidence="4">
    <location>
        <position position="1"/>
    </location>
</feature>
<dbReference type="EMBL" id="CAJOBA010027434">
    <property type="protein sequence ID" value="CAF3941053.1"/>
    <property type="molecule type" value="Genomic_DNA"/>
</dbReference>
<dbReference type="AlphaFoldDB" id="A0A8S2MGU5"/>
<dbReference type="Proteomes" id="UP000682733">
    <property type="component" value="Unassembled WGS sequence"/>
</dbReference>